<dbReference type="PANTHER" id="PTHR28244">
    <property type="entry name" value="RNA POLYMERASE I-SPECIFIC TRANSCRIPTION INITIATION FACTOR RRN11"/>
    <property type="match status" value="1"/>
</dbReference>
<evidence type="ECO:0000313" key="2">
    <source>
        <dbReference type="EMBL" id="CAE6470616.1"/>
    </source>
</evidence>
<name>A0A8H3C0B6_9AGAM</name>
<reference evidence="2" key="1">
    <citation type="submission" date="2021-01" db="EMBL/GenBank/DDBJ databases">
        <authorList>
            <person name="Kaushik A."/>
        </authorList>
    </citation>
    <scope>NUCLEOTIDE SEQUENCE</scope>
    <source>
        <strain evidence="2">AG2-2IIIB</strain>
    </source>
</reference>
<evidence type="ECO:0008006" key="4">
    <source>
        <dbReference type="Google" id="ProtNLM"/>
    </source>
</evidence>
<dbReference type="InterPro" id="IPR053029">
    <property type="entry name" value="RNA_pol_I-specific_init_factor"/>
</dbReference>
<dbReference type="InterPro" id="IPR007224">
    <property type="entry name" value="TIF_Rrn11"/>
</dbReference>
<dbReference type="EMBL" id="CAJMWT010003394">
    <property type="protein sequence ID" value="CAE6470616.1"/>
    <property type="molecule type" value="Genomic_DNA"/>
</dbReference>
<sequence length="301" mass="33822">MTTYFQPGSSPSFRPKLGVMSFTPLFALTPRPHRTLLPSTSSRKQHIRFTYDLLHVCLQRGDLARGRRAWAILVKCPEIDWRTLWAVGLALIPGREDSQGGRATREHVSYLKRVRLQIPHLQETLLKETILALIDLGEYQEALDELDLYIVTMPFDHNPVLHLYAGMLWLFTAQPQASSLGDSGPEEPAGSGSLNTSSWNASRVAAAKRHFRRAISLDSGNDFARGWLDRLGYDMAENHPVALGPEAMIDEDEEGSSKDEQDPMIDKDEEDVAALPAKMDIDPSDDEDRRPSKRPRGYTTN</sequence>
<comment type="caution">
    <text evidence="2">The sequence shown here is derived from an EMBL/GenBank/DDBJ whole genome shotgun (WGS) entry which is preliminary data.</text>
</comment>
<protein>
    <recommendedName>
        <fullName evidence="4">RNA polymerase I-specific transcription initiation factor rrn11</fullName>
    </recommendedName>
</protein>
<dbReference type="Pfam" id="PF04090">
    <property type="entry name" value="Rrn11"/>
    <property type="match status" value="1"/>
</dbReference>
<dbReference type="GO" id="GO:0001164">
    <property type="term" value="F:RNA polymerase I core promoter sequence-specific DNA binding"/>
    <property type="evidence" value="ECO:0007669"/>
    <property type="project" value="InterPro"/>
</dbReference>
<dbReference type="GO" id="GO:0070860">
    <property type="term" value="C:RNA polymerase I core factor complex"/>
    <property type="evidence" value="ECO:0007669"/>
    <property type="project" value="TreeGrafter"/>
</dbReference>
<dbReference type="GO" id="GO:0017025">
    <property type="term" value="F:TBP-class protein binding"/>
    <property type="evidence" value="ECO:0007669"/>
    <property type="project" value="TreeGrafter"/>
</dbReference>
<dbReference type="AlphaFoldDB" id="A0A8H3C0B6"/>
<evidence type="ECO:0000256" key="1">
    <source>
        <dbReference type="SAM" id="MobiDB-lite"/>
    </source>
</evidence>
<dbReference type="GO" id="GO:0042790">
    <property type="term" value="P:nucleolar large rRNA transcription by RNA polymerase I"/>
    <property type="evidence" value="ECO:0007669"/>
    <property type="project" value="TreeGrafter"/>
</dbReference>
<gene>
    <name evidence="2" type="ORF">RDB_LOCUS105746</name>
</gene>
<dbReference type="GO" id="GO:0001181">
    <property type="term" value="F:RNA polymerase I general transcription initiation factor activity"/>
    <property type="evidence" value="ECO:0007669"/>
    <property type="project" value="InterPro"/>
</dbReference>
<feature type="region of interest" description="Disordered" evidence="1">
    <location>
        <begin position="249"/>
        <end position="301"/>
    </location>
</feature>
<feature type="compositionally biased region" description="Basic and acidic residues" evidence="1">
    <location>
        <begin position="255"/>
        <end position="266"/>
    </location>
</feature>
<proteinExistence type="predicted"/>
<evidence type="ECO:0000313" key="3">
    <source>
        <dbReference type="Proteomes" id="UP000663843"/>
    </source>
</evidence>
<organism evidence="2 3">
    <name type="scientific">Rhizoctonia solani</name>
    <dbReference type="NCBI Taxonomy" id="456999"/>
    <lineage>
        <taxon>Eukaryota</taxon>
        <taxon>Fungi</taxon>
        <taxon>Dikarya</taxon>
        <taxon>Basidiomycota</taxon>
        <taxon>Agaricomycotina</taxon>
        <taxon>Agaricomycetes</taxon>
        <taxon>Cantharellales</taxon>
        <taxon>Ceratobasidiaceae</taxon>
        <taxon>Rhizoctonia</taxon>
    </lineage>
</organism>
<feature type="compositionally biased region" description="Basic residues" evidence="1">
    <location>
        <begin position="291"/>
        <end position="301"/>
    </location>
</feature>
<dbReference type="PANTHER" id="PTHR28244:SF1">
    <property type="entry name" value="RNA POLYMERASE I-SPECIFIC TRANSCRIPTION INITIATION FACTOR RRN11"/>
    <property type="match status" value="1"/>
</dbReference>
<dbReference type="Proteomes" id="UP000663843">
    <property type="component" value="Unassembled WGS sequence"/>
</dbReference>
<accession>A0A8H3C0B6</accession>